<feature type="transmembrane region" description="Helical" evidence="1">
    <location>
        <begin position="6"/>
        <end position="26"/>
    </location>
</feature>
<keyword evidence="1" id="KW-1133">Transmembrane helix</keyword>
<dbReference type="PANTHER" id="PTHR36834">
    <property type="entry name" value="MEMBRANE PROTEIN-RELATED"/>
    <property type="match status" value="1"/>
</dbReference>
<evidence type="ECO:0000313" key="4">
    <source>
        <dbReference type="Proteomes" id="UP000790580"/>
    </source>
</evidence>
<evidence type="ECO:0000313" key="3">
    <source>
        <dbReference type="EMBL" id="MBU9719982.1"/>
    </source>
</evidence>
<organism evidence="3 4">
    <name type="scientific">Evansella alkalicola</name>
    <dbReference type="NCBI Taxonomy" id="745819"/>
    <lineage>
        <taxon>Bacteria</taxon>
        <taxon>Bacillati</taxon>
        <taxon>Bacillota</taxon>
        <taxon>Bacilli</taxon>
        <taxon>Bacillales</taxon>
        <taxon>Bacillaceae</taxon>
        <taxon>Evansella</taxon>
    </lineage>
</organism>
<dbReference type="RefSeq" id="WP_088077189.1">
    <property type="nucleotide sequence ID" value="NZ_JAHQCR010000008.1"/>
</dbReference>
<dbReference type="InterPro" id="IPR053150">
    <property type="entry name" value="Teicoplanin_resist-assoc"/>
</dbReference>
<gene>
    <name evidence="3" type="ORF">KS407_00830</name>
</gene>
<reference evidence="3 4" key="1">
    <citation type="submission" date="2021-06" db="EMBL/GenBank/DDBJ databases">
        <title>Bacillus sp. RD4P76, an endophyte from a halophyte.</title>
        <authorList>
            <person name="Sun J.-Q."/>
        </authorList>
    </citation>
    <scope>NUCLEOTIDE SEQUENCE [LARGE SCALE GENOMIC DNA]</scope>
    <source>
        <strain evidence="3 4">JCM 17098</strain>
    </source>
</reference>
<feature type="transmembrane region" description="Helical" evidence="1">
    <location>
        <begin position="99"/>
        <end position="118"/>
    </location>
</feature>
<dbReference type="Proteomes" id="UP000790580">
    <property type="component" value="Unassembled WGS sequence"/>
</dbReference>
<comment type="caution">
    <text evidence="3">The sequence shown here is derived from an EMBL/GenBank/DDBJ whole genome shotgun (WGS) entry which is preliminary data.</text>
</comment>
<evidence type="ECO:0000259" key="2">
    <source>
        <dbReference type="Pfam" id="PF04892"/>
    </source>
</evidence>
<feature type="transmembrane region" description="Helical" evidence="1">
    <location>
        <begin position="157"/>
        <end position="174"/>
    </location>
</feature>
<feature type="transmembrane region" description="Helical" evidence="1">
    <location>
        <begin position="38"/>
        <end position="60"/>
    </location>
</feature>
<name>A0ABS6JRS9_9BACI</name>
<keyword evidence="1" id="KW-0812">Transmembrane</keyword>
<keyword evidence="4" id="KW-1185">Reference proteome</keyword>
<sequence length="189" mass="21672">MIMFDFNSIIPFIAALVVLLYIIIDFARNRTKGLLKRLLLYSFLFYLVNVIDVTIGHVGISPFVDGYLSVQLIPFYFVKDILLHEIGSWHFWNATKLSFNNFIMLAPLGVYLTILFDVKKVRNAVTIGFLVSLFIETYQLILTYIGLTFRTFNVDDLILNTLGCVLAFIVARTLKELYIHFSNRPGSKG</sequence>
<dbReference type="EMBL" id="JAHQCR010000008">
    <property type="protein sequence ID" value="MBU9719982.1"/>
    <property type="molecule type" value="Genomic_DNA"/>
</dbReference>
<keyword evidence="1" id="KW-0472">Membrane</keyword>
<dbReference type="InterPro" id="IPR006976">
    <property type="entry name" value="VanZ-like"/>
</dbReference>
<feature type="transmembrane region" description="Helical" evidence="1">
    <location>
        <begin position="125"/>
        <end position="145"/>
    </location>
</feature>
<feature type="domain" description="VanZ-like" evidence="2">
    <location>
        <begin position="43"/>
        <end position="174"/>
    </location>
</feature>
<dbReference type="Pfam" id="PF04892">
    <property type="entry name" value="VanZ"/>
    <property type="match status" value="1"/>
</dbReference>
<proteinExistence type="predicted"/>
<evidence type="ECO:0000256" key="1">
    <source>
        <dbReference type="SAM" id="Phobius"/>
    </source>
</evidence>
<accession>A0ABS6JRS9</accession>
<dbReference type="PANTHER" id="PTHR36834:SF1">
    <property type="entry name" value="INTEGRAL MEMBRANE PROTEIN"/>
    <property type="match status" value="1"/>
</dbReference>
<protein>
    <submittedName>
        <fullName evidence="3">VanZ family protein</fullName>
    </submittedName>
</protein>